<dbReference type="Gene3D" id="3.40.630.30">
    <property type="match status" value="1"/>
</dbReference>
<dbReference type="PROSITE" id="PS51186">
    <property type="entry name" value="GNAT"/>
    <property type="match status" value="1"/>
</dbReference>
<protein>
    <submittedName>
        <fullName evidence="4">Ribosomal protein S18 acetylase RimI</fullName>
    </submittedName>
</protein>
<sequence length="136" mass="15915">MRLDLTDNPNADDEAFVIDQTRAYNRRFVERDVQPLCVFVRNDDGHIIGGLTAKTYWQYLDISFLWVDEQHRKSGHATALMSAAEAEARRRGCKKAIVDTFSFQAPEFYRKLGYSEWGRLTEMAGQHERYFFRKAL</sequence>
<dbReference type="GO" id="GO:0005840">
    <property type="term" value="C:ribosome"/>
    <property type="evidence" value="ECO:0007669"/>
    <property type="project" value="UniProtKB-KW"/>
</dbReference>
<gene>
    <name evidence="4" type="ORF">SAMN05216466_10284</name>
</gene>
<dbReference type="InterPro" id="IPR016181">
    <property type="entry name" value="Acyl_CoA_acyltransferase"/>
</dbReference>
<dbReference type="GO" id="GO:0016747">
    <property type="term" value="F:acyltransferase activity, transferring groups other than amino-acyl groups"/>
    <property type="evidence" value="ECO:0007669"/>
    <property type="project" value="InterPro"/>
</dbReference>
<dbReference type="EMBL" id="FNCJ01000002">
    <property type="protein sequence ID" value="SDG09384.1"/>
    <property type="molecule type" value="Genomic_DNA"/>
</dbReference>
<organism evidence="4 5">
    <name type="scientific">Paraburkholderia phenazinium</name>
    <dbReference type="NCBI Taxonomy" id="60549"/>
    <lineage>
        <taxon>Bacteria</taxon>
        <taxon>Pseudomonadati</taxon>
        <taxon>Pseudomonadota</taxon>
        <taxon>Betaproteobacteria</taxon>
        <taxon>Burkholderiales</taxon>
        <taxon>Burkholderiaceae</taxon>
        <taxon>Paraburkholderia</taxon>
    </lineage>
</organism>
<dbReference type="PANTHER" id="PTHR43877">
    <property type="entry name" value="AMINOALKYLPHOSPHONATE N-ACETYLTRANSFERASE-RELATED-RELATED"/>
    <property type="match status" value="1"/>
</dbReference>
<keyword evidence="4" id="KW-0687">Ribonucleoprotein</keyword>
<dbReference type="InterPro" id="IPR000182">
    <property type="entry name" value="GNAT_dom"/>
</dbReference>
<evidence type="ECO:0000313" key="5">
    <source>
        <dbReference type="Proteomes" id="UP000199706"/>
    </source>
</evidence>
<reference evidence="4 5" key="1">
    <citation type="submission" date="2016-10" db="EMBL/GenBank/DDBJ databases">
        <authorList>
            <person name="de Groot N.N."/>
        </authorList>
    </citation>
    <scope>NUCLEOTIDE SEQUENCE [LARGE SCALE GENOMIC DNA]</scope>
    <source>
        <strain evidence="4 5">LMG 2247</strain>
    </source>
</reference>
<dbReference type="Pfam" id="PF00583">
    <property type="entry name" value="Acetyltransf_1"/>
    <property type="match status" value="1"/>
</dbReference>
<keyword evidence="2" id="KW-0012">Acyltransferase</keyword>
<evidence type="ECO:0000256" key="2">
    <source>
        <dbReference type="ARBA" id="ARBA00023315"/>
    </source>
</evidence>
<dbReference type="PANTHER" id="PTHR43877:SF2">
    <property type="entry name" value="AMINOALKYLPHOSPHONATE N-ACETYLTRANSFERASE-RELATED"/>
    <property type="match status" value="1"/>
</dbReference>
<dbReference type="InterPro" id="IPR050832">
    <property type="entry name" value="Bact_Acetyltransf"/>
</dbReference>
<keyword evidence="4" id="KW-0689">Ribosomal protein</keyword>
<keyword evidence="1" id="KW-0808">Transferase</keyword>
<evidence type="ECO:0000259" key="3">
    <source>
        <dbReference type="PROSITE" id="PS51186"/>
    </source>
</evidence>
<dbReference type="CDD" id="cd04301">
    <property type="entry name" value="NAT_SF"/>
    <property type="match status" value="1"/>
</dbReference>
<dbReference type="RefSeq" id="WP_175772615.1">
    <property type="nucleotide sequence ID" value="NZ_CADERL010000014.1"/>
</dbReference>
<name>A0A1G7RFG1_9BURK</name>
<accession>A0A1G7RFG1</accession>
<dbReference type="AlphaFoldDB" id="A0A1G7RFG1"/>
<dbReference type="SUPFAM" id="SSF55729">
    <property type="entry name" value="Acyl-CoA N-acyltransferases (Nat)"/>
    <property type="match status" value="1"/>
</dbReference>
<evidence type="ECO:0000256" key="1">
    <source>
        <dbReference type="ARBA" id="ARBA00022679"/>
    </source>
</evidence>
<feature type="domain" description="N-acetyltransferase" evidence="3">
    <location>
        <begin position="1"/>
        <end position="136"/>
    </location>
</feature>
<evidence type="ECO:0000313" key="4">
    <source>
        <dbReference type="EMBL" id="SDG09384.1"/>
    </source>
</evidence>
<dbReference type="Proteomes" id="UP000199706">
    <property type="component" value="Unassembled WGS sequence"/>
</dbReference>
<proteinExistence type="predicted"/>